<accession>A0A165LPG6</accession>
<name>A0A165LPG6_EXIGL</name>
<feature type="compositionally biased region" description="Basic and acidic residues" evidence="1">
    <location>
        <begin position="143"/>
        <end position="155"/>
    </location>
</feature>
<organism evidence="2 3">
    <name type="scientific">Exidia glandulosa HHB12029</name>
    <dbReference type="NCBI Taxonomy" id="1314781"/>
    <lineage>
        <taxon>Eukaryota</taxon>
        <taxon>Fungi</taxon>
        <taxon>Dikarya</taxon>
        <taxon>Basidiomycota</taxon>
        <taxon>Agaricomycotina</taxon>
        <taxon>Agaricomycetes</taxon>
        <taxon>Auriculariales</taxon>
        <taxon>Exidiaceae</taxon>
        <taxon>Exidia</taxon>
    </lineage>
</organism>
<proteinExistence type="predicted"/>
<evidence type="ECO:0000313" key="3">
    <source>
        <dbReference type="Proteomes" id="UP000077266"/>
    </source>
</evidence>
<feature type="region of interest" description="Disordered" evidence="1">
    <location>
        <begin position="101"/>
        <end position="160"/>
    </location>
</feature>
<dbReference type="EMBL" id="KV425922">
    <property type="protein sequence ID" value="KZV98137.1"/>
    <property type="molecule type" value="Genomic_DNA"/>
</dbReference>
<keyword evidence="3" id="KW-1185">Reference proteome</keyword>
<gene>
    <name evidence="2" type="ORF">EXIGLDRAFT_328140</name>
</gene>
<dbReference type="AlphaFoldDB" id="A0A165LPG6"/>
<feature type="compositionally biased region" description="Basic residues" evidence="1">
    <location>
        <begin position="107"/>
        <end position="117"/>
    </location>
</feature>
<dbReference type="InParanoid" id="A0A165LPG6"/>
<dbReference type="Proteomes" id="UP000077266">
    <property type="component" value="Unassembled WGS sequence"/>
</dbReference>
<evidence type="ECO:0000313" key="2">
    <source>
        <dbReference type="EMBL" id="KZV98137.1"/>
    </source>
</evidence>
<reference evidence="2 3" key="1">
    <citation type="journal article" date="2016" name="Mol. Biol. Evol.">
        <title>Comparative Genomics of Early-Diverging Mushroom-Forming Fungi Provides Insights into the Origins of Lignocellulose Decay Capabilities.</title>
        <authorList>
            <person name="Nagy L.G."/>
            <person name="Riley R."/>
            <person name="Tritt A."/>
            <person name="Adam C."/>
            <person name="Daum C."/>
            <person name="Floudas D."/>
            <person name="Sun H."/>
            <person name="Yadav J.S."/>
            <person name="Pangilinan J."/>
            <person name="Larsson K.H."/>
            <person name="Matsuura K."/>
            <person name="Barry K."/>
            <person name="Labutti K."/>
            <person name="Kuo R."/>
            <person name="Ohm R.A."/>
            <person name="Bhattacharya S.S."/>
            <person name="Shirouzu T."/>
            <person name="Yoshinaga Y."/>
            <person name="Martin F.M."/>
            <person name="Grigoriev I.V."/>
            <person name="Hibbett D.S."/>
        </authorList>
    </citation>
    <scope>NUCLEOTIDE SEQUENCE [LARGE SCALE GENOMIC DNA]</scope>
    <source>
        <strain evidence="2 3">HHB12029</strain>
    </source>
</reference>
<sequence length="407" mass="44575">MDRGIAPPSQKLPAGEQVVMGRTELQRRRGQVAERGASLERAGGPHVILLLLGSERGGHGGGLLGARKAERGDVGAAGAAGDGNRIGVVVEREHAAQHVGVAGRASVARRRRRRGRRVGRETRRLVQRGGARAGNEPRGVLGVERDGRTGHRSDGGGHVPVRKSLHVLEGRRARERDLEVLLASGHSDSGGWSEREHYGRCRLCSCYYGRLRSVVAGRGLVTLATASAGAATCGRLLQHDNGRWRCRIMTLMLNRTLARARVRLGLGLLLGLWRLHGLGSGLMTTSERLVARTALGRLAGAGGGRGRCRQRCRRCRRGPGLAATMLRRWDERVSERFGRRRDHRTVPRCLGRQRLLDQLLRLRQRQQTAGAGCVDREESGRRRVPSVVVQEGRLGTRHHRVMGVLFL</sequence>
<evidence type="ECO:0000256" key="1">
    <source>
        <dbReference type="SAM" id="MobiDB-lite"/>
    </source>
</evidence>
<protein>
    <submittedName>
        <fullName evidence="2">Uncharacterized protein</fullName>
    </submittedName>
</protein>